<dbReference type="EMBL" id="JACBYF010000023">
    <property type="protein sequence ID" value="NYS48026.1"/>
    <property type="molecule type" value="Genomic_DNA"/>
</dbReference>
<sequence>MSSSNKIYWNNFGSNSYLYGSTLKFLKNKEVYFKNVMANTGIVIKEWKYITNYQADRILSELPLLQENKEYIVELNCREYPLNSAYLRINFYNLYDELIEYTIIKNKNGKFIFPEKTYKYTVQLFSAGLTEIYFNYFKIKEYTETKENNDIKDRLLNFDFNVKTINVIFQNPTLNLDNLIPNEILNNIKNIYIYKNNLSNNDYYNYDISKMKLREVLEKYSNFKINFIGYTPLTNVAAIYYGSIYNSKIYIIDDFSDKSIYDKIIYDDFGRDIEFLNKSNRLILYFDKFKNLNTEKLFRNIIDYNYRLKFVCEEIIYE</sequence>
<dbReference type="RefSeq" id="WP_179941809.1">
    <property type="nucleotide sequence ID" value="NZ_JACBYF010000023.1"/>
</dbReference>
<evidence type="ECO:0000313" key="2">
    <source>
        <dbReference type="Proteomes" id="UP000531840"/>
    </source>
</evidence>
<evidence type="ECO:0000313" key="1">
    <source>
        <dbReference type="EMBL" id="NYS48026.1"/>
    </source>
</evidence>
<keyword evidence="2" id="KW-1185">Reference proteome</keyword>
<reference evidence="1 2" key="1">
    <citation type="submission" date="2020-07" db="EMBL/GenBank/DDBJ databases">
        <title>MOT database genomes.</title>
        <authorList>
            <person name="Joseph S."/>
            <person name="Aduse-Opoku J."/>
            <person name="Hashim A."/>
            <person name="Wade W."/>
            <person name="Curtis M."/>
        </authorList>
    </citation>
    <scope>NUCLEOTIDE SEQUENCE [LARGE SCALE GENOMIC DNA]</scope>
    <source>
        <strain evidence="1 2">CIP 106318</strain>
    </source>
</reference>
<name>A0ABX2T4V2_9BACL</name>
<proteinExistence type="predicted"/>
<comment type="caution">
    <text evidence="1">The sequence shown here is derived from an EMBL/GenBank/DDBJ whole genome shotgun (WGS) entry which is preliminary data.</text>
</comment>
<dbReference type="InterPro" id="IPR022259">
    <property type="entry name" value="Acessory_Sec_prot_Asp3"/>
</dbReference>
<dbReference type="Pfam" id="PF15432">
    <property type="entry name" value="Sec-ASP3"/>
    <property type="match status" value="1"/>
</dbReference>
<organism evidence="1 2">
    <name type="scientific">Gemelliphila palaticanis</name>
    <dbReference type="NCBI Taxonomy" id="81950"/>
    <lineage>
        <taxon>Bacteria</taxon>
        <taxon>Bacillati</taxon>
        <taxon>Bacillota</taxon>
        <taxon>Bacilli</taxon>
        <taxon>Bacillales</taxon>
        <taxon>Gemellaceae</taxon>
        <taxon>Gemelliphila</taxon>
    </lineage>
</organism>
<accession>A0ABX2T4V2</accession>
<protein>
    <submittedName>
        <fullName evidence="1">Accessory Sec system protein Asp3</fullName>
    </submittedName>
</protein>
<dbReference type="Proteomes" id="UP000531840">
    <property type="component" value="Unassembled WGS sequence"/>
</dbReference>
<dbReference type="NCBIfam" id="TIGR03711">
    <property type="entry name" value="acc_sec_asp3"/>
    <property type="match status" value="1"/>
</dbReference>
<gene>
    <name evidence="1" type="primary">asp3</name>
    <name evidence="1" type="ORF">HZY85_07555</name>
</gene>